<sequence>MRTPKCHRLASHSSLKNRSVLVASRLPATTARRCSVRVVGDLSSRGRPILPKSITVERIMGEGSFGQVFGGYLSTSSGNQRVVLKRVKTRVQGAEEMSQMEHLLNVYASRVARGHCADFQGYCEVADSEATGRLTPGLWLVWKYEGSKTLSYYLRRRDTIRALATDLEVPELLVLPTVMRHIFEGLAAFHAAGLVHRDVKPLNMILAEDVRRFKLIDLGACADLRTGTNYVPEESILDLNFCPPEQFVMPTDSPHIAKQAGLIKMAISPMLWAKHKPDRFDTWSAGMVMLQLAIPATRTDRALRNFNAAYGPKYKYDLAAWRKGTHMSSRDCALLDADDGAGWELLQSLLAPRHIQVDDNGGVSFVNDTPFQRISAFEALKHRFIKVALETAAPAGASTSGSSSAAAASSSFSAAGPARNRGRWLGDVAAAAPTSGGSRSADASGSGVSAPRGVDPLGSALGMWRDMTGRLFDLEARIMRQTSATELQTTTVRRLKEQLDSGKVDPAQLQKEEKVLSKMQSRLAGLQQDFSATANQASGVFSFFGFGGKPQQQQQPSPAAEPRSQKDKSKSLQALRDASAASAAATGPSSPSAPPSPSPVSSAAGMFNSVWEQLSSRLGDLERKISNQASATERQSLVVKGLRVKVQAGEAEPEMLVKAERTLSRMERRLLDLDRDYWAAKQNAKGALAGNIPTENGSGGRRSSGSREQSAAGADAAARQSDSDPEASGSFWSRLLGSRSGSSMDGSTKEAAVQQAAQAQAASPPPPPQPPAQEPPLQRALSPLFRRPPPSPPPQQQNPVPSTAAAVSPPIGQQQKQPASPQSGYRSIFGFGGADTGKRTAQSSVDTPPAAVPAEAAPLPRATSPRSSSGGFLGGLFGRPRQQNERGQVPEVQPPQASAGGKGSVGRTAAAASATPPSTSSSGLPVPVPAAPTAASGGDALVDGASRVIRNSLSFTGLAAKIATDLATAFKADAERYLKELEIQEAAKRQQRTLDLALLALLREAQPPVRSTCTFEEAEERFAAEARWAALADGGRRRELFGKYLQTAKKVEEQAAAAADAAFRAALRRFNVTAASRWEDIRDALDEVDTAVAGVQDAARRQQLFLEVVAELQLQAALQAASLKAELQFTSMLTELRDPPVTSTSTWALVRKAVVADPRCMALPERRRRELFEALTARLFEEETARYEIAAAAAEVAELAEAAESLKPAIARAAAVTATPSPPSDHPTSKVADLQQRQQEQQLHLQTSAAPPHPAPNAAGSPPVRPSGGAMGDLGASVGPPVLPGPAASSSETLTSFPLEDDDLSAALAGMEAALESALKAVSSAPLPSSFNKVGNTGSSSTTGSSSITSSSIIGVLGAGTNNPVNFPPVQFGSTPVNGATRSTAPPSSLGGAGALPAAEGIRLEELRREQARLRAEYEVMAQRLREMEERLKGQAQLMSLAEVPSDEEEQLGQQQSPADAQAAAAISSSGGGRDRDGTVAPVRGQRWR</sequence>
<keyword evidence="1" id="KW-0175">Coiled coil</keyword>
<feature type="domain" description="Protein kinase" evidence="3">
    <location>
        <begin position="54"/>
        <end position="385"/>
    </location>
</feature>
<feature type="compositionally biased region" description="Low complexity" evidence="2">
    <location>
        <begin position="797"/>
        <end position="810"/>
    </location>
</feature>
<feature type="compositionally biased region" description="Low complexity" evidence="2">
    <location>
        <begin position="1337"/>
        <end position="1348"/>
    </location>
</feature>
<feature type="region of interest" description="Disordered" evidence="2">
    <location>
        <begin position="1215"/>
        <end position="1294"/>
    </location>
</feature>
<dbReference type="InterPro" id="IPR036517">
    <property type="entry name" value="FF_domain_sf"/>
</dbReference>
<feature type="compositionally biased region" description="Polar residues" evidence="2">
    <location>
        <begin position="1326"/>
        <end position="1336"/>
    </location>
</feature>
<feature type="compositionally biased region" description="Polar residues" evidence="2">
    <location>
        <begin position="811"/>
        <end position="825"/>
    </location>
</feature>
<feature type="compositionally biased region" description="Low complexity" evidence="2">
    <location>
        <begin position="728"/>
        <end position="762"/>
    </location>
</feature>
<name>A0ABQ5SEX8_9CHLO</name>
<feature type="compositionally biased region" description="Low complexity" evidence="2">
    <location>
        <begin position="1453"/>
        <end position="1469"/>
    </location>
</feature>
<feature type="compositionally biased region" description="Low complexity" evidence="2">
    <location>
        <begin position="1234"/>
        <end position="1262"/>
    </location>
</feature>
<dbReference type="SMART" id="SM00220">
    <property type="entry name" value="S_TKc"/>
    <property type="match status" value="1"/>
</dbReference>
<accession>A0ABQ5SEX8</accession>
<dbReference type="PANTHER" id="PTHR46699:SF4">
    <property type="entry name" value="SERINE_THREONINE-PROTEIN KINASE STN7, CHLOROPLASTIC"/>
    <property type="match status" value="1"/>
</dbReference>
<feature type="compositionally biased region" description="Low complexity" evidence="2">
    <location>
        <begin position="848"/>
        <end position="870"/>
    </location>
</feature>
<organism evidence="4 5">
    <name type="scientific">Volvox africanus</name>
    <dbReference type="NCBI Taxonomy" id="51714"/>
    <lineage>
        <taxon>Eukaryota</taxon>
        <taxon>Viridiplantae</taxon>
        <taxon>Chlorophyta</taxon>
        <taxon>core chlorophytes</taxon>
        <taxon>Chlorophyceae</taxon>
        <taxon>CS clade</taxon>
        <taxon>Chlamydomonadales</taxon>
        <taxon>Volvocaceae</taxon>
        <taxon>Volvox</taxon>
    </lineage>
</organism>
<dbReference type="InterPro" id="IPR008271">
    <property type="entry name" value="Ser/Thr_kinase_AS"/>
</dbReference>
<feature type="compositionally biased region" description="Low complexity" evidence="2">
    <location>
        <begin position="703"/>
        <end position="720"/>
    </location>
</feature>
<dbReference type="SUPFAM" id="SSF81698">
    <property type="entry name" value="FF domain"/>
    <property type="match status" value="2"/>
</dbReference>
<evidence type="ECO:0000256" key="2">
    <source>
        <dbReference type="SAM" id="MobiDB-lite"/>
    </source>
</evidence>
<feature type="coiled-coil region" evidence="1">
    <location>
        <begin position="1404"/>
        <end position="1438"/>
    </location>
</feature>
<dbReference type="Pfam" id="PF01846">
    <property type="entry name" value="FF"/>
    <property type="match status" value="2"/>
</dbReference>
<comment type="caution">
    <text evidence="4">The sequence shown here is derived from an EMBL/GenBank/DDBJ whole genome shotgun (WGS) entry which is preliminary data.</text>
</comment>
<dbReference type="InterPro" id="IPR002713">
    <property type="entry name" value="FF_domain"/>
</dbReference>
<feature type="region of interest" description="Disordered" evidence="2">
    <location>
        <begin position="1439"/>
        <end position="1489"/>
    </location>
</feature>
<keyword evidence="5" id="KW-1185">Reference proteome</keyword>
<feature type="region of interest" description="Disordered" evidence="2">
    <location>
        <begin position="688"/>
        <end position="936"/>
    </location>
</feature>
<feature type="compositionally biased region" description="Low complexity" evidence="2">
    <location>
        <begin position="578"/>
        <end position="590"/>
    </location>
</feature>
<feature type="compositionally biased region" description="Low complexity" evidence="2">
    <location>
        <begin position="905"/>
        <end position="935"/>
    </location>
</feature>
<gene>
    <name evidence="4" type="ORF">VaNZ11_012901</name>
</gene>
<feature type="compositionally biased region" description="Low complexity" evidence="2">
    <location>
        <begin position="435"/>
        <end position="450"/>
    </location>
</feature>
<dbReference type="SUPFAM" id="SSF56112">
    <property type="entry name" value="Protein kinase-like (PK-like)"/>
    <property type="match status" value="1"/>
</dbReference>
<feature type="region of interest" description="Disordered" evidence="2">
    <location>
        <begin position="543"/>
        <end position="604"/>
    </location>
</feature>
<proteinExistence type="predicted"/>
<protein>
    <recommendedName>
        <fullName evidence="3">Protein kinase domain-containing protein</fullName>
    </recommendedName>
</protein>
<feature type="compositionally biased region" description="Low complexity" evidence="2">
    <location>
        <begin position="543"/>
        <end position="558"/>
    </location>
</feature>
<dbReference type="PROSITE" id="PS50011">
    <property type="entry name" value="PROTEIN_KINASE_DOM"/>
    <property type="match status" value="1"/>
</dbReference>
<dbReference type="SMART" id="SM00441">
    <property type="entry name" value="FF"/>
    <property type="match status" value="2"/>
</dbReference>
<evidence type="ECO:0000256" key="1">
    <source>
        <dbReference type="SAM" id="Coils"/>
    </source>
</evidence>
<feature type="compositionally biased region" description="Pro residues" evidence="2">
    <location>
        <begin position="763"/>
        <end position="774"/>
    </location>
</feature>
<dbReference type="PROSITE" id="PS00108">
    <property type="entry name" value="PROTEIN_KINASE_ST"/>
    <property type="match status" value="1"/>
</dbReference>
<feature type="region of interest" description="Disordered" evidence="2">
    <location>
        <begin position="430"/>
        <end position="460"/>
    </location>
</feature>
<dbReference type="EMBL" id="BSDZ01000079">
    <property type="protein sequence ID" value="GLI68475.1"/>
    <property type="molecule type" value="Genomic_DNA"/>
</dbReference>
<reference evidence="4 5" key="1">
    <citation type="journal article" date="2023" name="IScience">
        <title>Expanded male sex-determining region conserved during the evolution of homothallism in the green alga Volvox.</title>
        <authorList>
            <person name="Yamamoto K."/>
            <person name="Matsuzaki R."/>
            <person name="Mahakham W."/>
            <person name="Heman W."/>
            <person name="Sekimoto H."/>
            <person name="Kawachi M."/>
            <person name="Minakuchi Y."/>
            <person name="Toyoda A."/>
            <person name="Nozaki H."/>
        </authorList>
    </citation>
    <scope>NUCLEOTIDE SEQUENCE [LARGE SCALE GENOMIC DNA]</scope>
    <source>
        <strain evidence="4 5">NIES-4468</strain>
    </source>
</reference>
<evidence type="ECO:0000313" key="5">
    <source>
        <dbReference type="Proteomes" id="UP001165090"/>
    </source>
</evidence>
<dbReference type="Gene3D" id="1.10.10.440">
    <property type="entry name" value="FF domain"/>
    <property type="match status" value="3"/>
</dbReference>
<dbReference type="Gene3D" id="1.10.510.10">
    <property type="entry name" value="Transferase(Phosphotransferase) domain 1"/>
    <property type="match status" value="1"/>
</dbReference>
<dbReference type="InterPro" id="IPR011009">
    <property type="entry name" value="Kinase-like_dom_sf"/>
</dbReference>
<dbReference type="InterPro" id="IPR000719">
    <property type="entry name" value="Prot_kinase_dom"/>
</dbReference>
<dbReference type="Pfam" id="PF00069">
    <property type="entry name" value="Pkinase"/>
    <property type="match status" value="1"/>
</dbReference>
<feature type="region of interest" description="Disordered" evidence="2">
    <location>
        <begin position="1326"/>
        <end position="1348"/>
    </location>
</feature>
<evidence type="ECO:0000259" key="3">
    <source>
        <dbReference type="PROSITE" id="PS50011"/>
    </source>
</evidence>
<dbReference type="Proteomes" id="UP001165090">
    <property type="component" value="Unassembled WGS sequence"/>
</dbReference>
<dbReference type="PANTHER" id="PTHR46699">
    <property type="entry name" value="SERINE/THREONINE-PROTEIN KINASE STN8, CHLOROPLASTIC-RELATED"/>
    <property type="match status" value="1"/>
</dbReference>
<dbReference type="Gene3D" id="3.30.200.20">
    <property type="entry name" value="Phosphorylase Kinase, domain 1"/>
    <property type="match status" value="1"/>
</dbReference>
<feature type="compositionally biased region" description="Pro residues" evidence="2">
    <location>
        <begin position="786"/>
        <end position="796"/>
    </location>
</feature>
<evidence type="ECO:0000313" key="4">
    <source>
        <dbReference type="EMBL" id="GLI68475.1"/>
    </source>
</evidence>